<keyword evidence="11 13" id="KW-0067">ATP-binding</keyword>
<accession>A0A520KXG9</accession>
<dbReference type="GO" id="GO:0006096">
    <property type="term" value="P:glycolytic process"/>
    <property type="evidence" value="ECO:0007669"/>
    <property type="project" value="UniProtKB-UniRule"/>
</dbReference>
<evidence type="ECO:0000256" key="2">
    <source>
        <dbReference type="ARBA" id="ARBA00004496"/>
    </source>
</evidence>
<evidence type="ECO:0000256" key="14">
    <source>
        <dbReference type="PIRSR" id="PIRSR000724-1"/>
    </source>
</evidence>
<dbReference type="GO" id="GO:0005524">
    <property type="term" value="F:ATP binding"/>
    <property type="evidence" value="ECO:0007669"/>
    <property type="project" value="UniProtKB-KW"/>
</dbReference>
<feature type="binding site" evidence="14">
    <location>
        <position position="111"/>
    </location>
    <ligand>
        <name>(2R)-3-phosphoglycerate</name>
        <dbReference type="ChEBI" id="CHEBI:58272"/>
    </ligand>
</feature>
<dbReference type="Pfam" id="PF00162">
    <property type="entry name" value="PGK"/>
    <property type="match status" value="1"/>
</dbReference>
<evidence type="ECO:0000256" key="8">
    <source>
        <dbReference type="ARBA" id="ARBA00022679"/>
    </source>
</evidence>
<evidence type="ECO:0000256" key="16">
    <source>
        <dbReference type="RuleBase" id="RU000532"/>
    </source>
</evidence>
<evidence type="ECO:0000256" key="4">
    <source>
        <dbReference type="ARBA" id="ARBA00008982"/>
    </source>
</evidence>
<keyword evidence="8 13" id="KW-0808">Transferase</keyword>
<dbReference type="GO" id="GO:0043531">
    <property type="term" value="F:ADP binding"/>
    <property type="evidence" value="ECO:0007669"/>
    <property type="project" value="TreeGrafter"/>
</dbReference>
<feature type="binding site" evidence="13">
    <location>
        <position position="111"/>
    </location>
    <ligand>
        <name>substrate</name>
    </ligand>
</feature>
<evidence type="ECO:0000256" key="13">
    <source>
        <dbReference type="HAMAP-Rule" id="MF_00145"/>
    </source>
</evidence>
<feature type="binding site" evidence="14">
    <location>
        <position position="33"/>
    </location>
    <ligand>
        <name>(2R)-3-phosphoglycerate</name>
        <dbReference type="ChEBI" id="CHEBI:58272"/>
    </ligand>
</feature>
<dbReference type="GO" id="GO:0004618">
    <property type="term" value="F:phosphoglycerate kinase activity"/>
    <property type="evidence" value="ECO:0007669"/>
    <property type="project" value="UniProtKB-UniRule"/>
</dbReference>
<dbReference type="GO" id="GO:0005829">
    <property type="term" value="C:cytosol"/>
    <property type="evidence" value="ECO:0007669"/>
    <property type="project" value="TreeGrafter"/>
</dbReference>
<evidence type="ECO:0000256" key="6">
    <source>
        <dbReference type="ARBA" id="ARBA00016471"/>
    </source>
</evidence>
<dbReference type="PANTHER" id="PTHR11406">
    <property type="entry name" value="PHOSPHOGLYCERATE KINASE"/>
    <property type="match status" value="1"/>
</dbReference>
<dbReference type="SUPFAM" id="SSF53748">
    <property type="entry name" value="Phosphoglycerate kinase"/>
    <property type="match status" value="1"/>
</dbReference>
<dbReference type="PRINTS" id="PR00477">
    <property type="entry name" value="PHGLYCKINASE"/>
</dbReference>
<dbReference type="Proteomes" id="UP000320766">
    <property type="component" value="Unassembled WGS sequence"/>
</dbReference>
<feature type="binding site" evidence="13">
    <location>
        <position position="151"/>
    </location>
    <ligand>
        <name>substrate</name>
    </ligand>
</feature>
<dbReference type="Gene3D" id="3.40.50.1260">
    <property type="entry name" value="Phosphoglycerate kinase, N-terminal domain"/>
    <property type="match status" value="2"/>
</dbReference>
<comment type="catalytic activity">
    <reaction evidence="1 13 16">
        <text>(2R)-3-phosphoglycerate + ATP = (2R)-3-phospho-glyceroyl phosphate + ADP</text>
        <dbReference type="Rhea" id="RHEA:14801"/>
        <dbReference type="ChEBI" id="CHEBI:30616"/>
        <dbReference type="ChEBI" id="CHEBI:57604"/>
        <dbReference type="ChEBI" id="CHEBI:58272"/>
        <dbReference type="ChEBI" id="CHEBI:456216"/>
        <dbReference type="EC" id="2.7.2.3"/>
    </reaction>
</comment>
<keyword evidence="9 13" id="KW-0547">Nucleotide-binding</keyword>
<dbReference type="InterPro" id="IPR015824">
    <property type="entry name" value="Phosphoglycerate_kinase_N"/>
</dbReference>
<keyword evidence="12 13" id="KW-0324">Glycolysis</keyword>
<evidence type="ECO:0000256" key="1">
    <source>
        <dbReference type="ARBA" id="ARBA00000642"/>
    </source>
</evidence>
<evidence type="ECO:0000256" key="10">
    <source>
        <dbReference type="ARBA" id="ARBA00022777"/>
    </source>
</evidence>
<dbReference type="PROSITE" id="PS00111">
    <property type="entry name" value="PGLYCERATE_KINASE"/>
    <property type="match status" value="1"/>
</dbReference>
<evidence type="ECO:0000256" key="9">
    <source>
        <dbReference type="ARBA" id="ARBA00022741"/>
    </source>
</evidence>
<dbReference type="FunFam" id="3.40.50.1260:FF:000006">
    <property type="entry name" value="Phosphoglycerate kinase"/>
    <property type="match status" value="1"/>
</dbReference>
<evidence type="ECO:0000256" key="7">
    <source>
        <dbReference type="ARBA" id="ARBA00022490"/>
    </source>
</evidence>
<feature type="binding site" evidence="13 15">
    <location>
        <position position="325"/>
    </location>
    <ligand>
        <name>ATP</name>
        <dbReference type="ChEBI" id="CHEBI:30616"/>
    </ligand>
</feature>
<evidence type="ECO:0000256" key="5">
    <source>
        <dbReference type="ARBA" id="ARBA00013061"/>
    </source>
</evidence>
<evidence type="ECO:0000256" key="12">
    <source>
        <dbReference type="ARBA" id="ARBA00023152"/>
    </source>
</evidence>
<protein>
    <recommendedName>
        <fullName evidence="6 13">Phosphoglycerate kinase</fullName>
        <ecNumber evidence="5 13">2.7.2.3</ecNumber>
    </recommendedName>
</protein>
<reference evidence="17 18" key="1">
    <citation type="journal article" date="2019" name="Nat. Microbiol.">
        <title>Wide diversity of methane and short-chain alkane metabolisms in uncultured archaea.</title>
        <authorList>
            <person name="Borrel G."/>
            <person name="Adam P.S."/>
            <person name="McKay L.J."/>
            <person name="Chen L.X."/>
            <person name="Sierra-Garcia I.N."/>
            <person name="Sieber C.M."/>
            <person name="Letourneur Q."/>
            <person name="Ghozlane A."/>
            <person name="Andersen G.L."/>
            <person name="Li W.J."/>
            <person name="Hallam S.J."/>
            <person name="Muyzer G."/>
            <person name="de Oliveira V.M."/>
            <person name="Inskeep W.P."/>
            <person name="Banfield J.F."/>
            <person name="Gribaldo S."/>
        </authorList>
    </citation>
    <scope>NUCLEOTIDE SEQUENCE [LARGE SCALE GENOMIC DNA]</scope>
    <source>
        <strain evidence="17">NM1b</strain>
    </source>
</reference>
<dbReference type="EMBL" id="RXIL01000054">
    <property type="protein sequence ID" value="RZN70553.1"/>
    <property type="molecule type" value="Genomic_DNA"/>
</dbReference>
<evidence type="ECO:0000313" key="18">
    <source>
        <dbReference type="Proteomes" id="UP000320766"/>
    </source>
</evidence>
<dbReference type="PANTHER" id="PTHR11406:SF23">
    <property type="entry name" value="PHOSPHOGLYCERATE KINASE 1, CHLOROPLASTIC-RELATED"/>
    <property type="match status" value="1"/>
</dbReference>
<proteinExistence type="inferred from homology"/>
<name>A0A520KXG9_9EURY</name>
<organism evidence="17 18">
    <name type="scientific">Candidatus Methanolliviera hydrocarbonicum</name>
    <dbReference type="NCBI Taxonomy" id="2491085"/>
    <lineage>
        <taxon>Archaea</taxon>
        <taxon>Methanobacteriati</taxon>
        <taxon>Methanobacteriota</taxon>
        <taxon>Candidatus Methanoliparia</taxon>
        <taxon>Candidatus Methanoliparales</taxon>
        <taxon>Candidatus Methanollivieraceae</taxon>
        <taxon>Candidatus Methanolliviera</taxon>
    </lineage>
</organism>
<feature type="binding site" evidence="14">
    <location>
        <position position="151"/>
    </location>
    <ligand>
        <name>(2R)-3-phosphoglycerate</name>
        <dbReference type="ChEBI" id="CHEBI:58272"/>
    </ligand>
</feature>
<evidence type="ECO:0000256" key="3">
    <source>
        <dbReference type="ARBA" id="ARBA00004838"/>
    </source>
</evidence>
<comment type="caution">
    <text evidence="17">The sequence shown here is derived from an EMBL/GenBank/DDBJ whole genome shotgun (WGS) entry which is preliminary data.</text>
</comment>
<dbReference type="UniPathway" id="UPA00109">
    <property type="reaction ID" value="UER00185"/>
</dbReference>
<feature type="binding site" evidence="13 14">
    <location>
        <begin position="16"/>
        <end position="18"/>
    </location>
    <ligand>
        <name>substrate</name>
    </ligand>
</feature>
<evidence type="ECO:0000313" key="17">
    <source>
        <dbReference type="EMBL" id="RZN70553.1"/>
    </source>
</evidence>
<dbReference type="AlphaFoldDB" id="A0A520KXG9"/>
<dbReference type="FunFam" id="3.40.50.1260:FF:000012">
    <property type="entry name" value="Phosphoglycerate kinase"/>
    <property type="match status" value="1"/>
</dbReference>
<comment type="subunit">
    <text evidence="13">Monomer.</text>
</comment>
<feature type="binding site" evidence="13">
    <location>
        <position position="33"/>
    </location>
    <ligand>
        <name>substrate</name>
    </ligand>
</feature>
<dbReference type="InterPro" id="IPR001576">
    <property type="entry name" value="Phosphoglycerate_kinase"/>
</dbReference>
<dbReference type="InterPro" id="IPR036043">
    <property type="entry name" value="Phosphoglycerate_kinase_sf"/>
</dbReference>
<sequence length="412" mass="45670">MDDLDFYGRTVLLRVDVNSPLDPESEVILDDTRFRSHTRTISELKDAKVVILAHQSRPTKKDFTTLEAHGKKFQEILNRPVEYVEDVIGRYAREKIREMRRGDIILLENLRILSEEMSEMKPEEMGRTLLVERLSGLADFYINDAFATSHRAQPSIVGFPLVMPSCAGRLMEKELNGLGRVITENSHPVTFVFGGSKVDDTIKVIKNVLKRGKVDKILLAGLVANVFLAADGVDIGKKNLGFVEREGYVKQIEEAKRILKGSKDKIVLPKDLAIKKEGERIDVNVKDFPVEYPICDIGIETLVKFSNVVENAKAVVINGPAGIFEEEEFSLGTYEILKASIRSKCALIGGGHTASVARRLQLEGKVRHISTGGGASIAFLAGEELPGVEALKRSKEKFKNRLDGSVGRAADL</sequence>
<comment type="caution">
    <text evidence="13">Lacks conserved residue(s) required for the propagation of feature annotation.</text>
</comment>
<dbReference type="HAMAP" id="MF_00145">
    <property type="entry name" value="Phosphoglyc_kinase"/>
    <property type="match status" value="1"/>
</dbReference>
<keyword evidence="7 13" id="KW-0963">Cytoplasm</keyword>
<dbReference type="EC" id="2.7.2.3" evidence="5 13"/>
<comment type="subcellular location">
    <subcellularLocation>
        <location evidence="2 13">Cytoplasm</location>
    </subcellularLocation>
</comment>
<feature type="binding site" evidence="13">
    <location>
        <begin position="350"/>
        <end position="353"/>
    </location>
    <ligand>
        <name>ATP</name>
        <dbReference type="ChEBI" id="CHEBI:30616"/>
    </ligand>
</feature>
<keyword evidence="10 13" id="KW-0418">Kinase</keyword>
<feature type="binding site" evidence="13 14">
    <location>
        <begin position="54"/>
        <end position="57"/>
    </location>
    <ligand>
        <name>substrate</name>
    </ligand>
</feature>
<evidence type="ECO:0000256" key="11">
    <source>
        <dbReference type="ARBA" id="ARBA00022840"/>
    </source>
</evidence>
<gene>
    <name evidence="13 17" type="primary">pgk</name>
    <name evidence="17" type="ORF">EF807_03165</name>
</gene>
<comment type="similarity">
    <text evidence="4 13 16">Belongs to the phosphoglycerate kinase family.</text>
</comment>
<evidence type="ECO:0000256" key="15">
    <source>
        <dbReference type="PIRSR" id="PIRSR000724-2"/>
    </source>
</evidence>
<comment type="pathway">
    <text evidence="3 13">Carbohydrate degradation; glycolysis; pyruvate from D-glyceraldehyde 3-phosphate: step 2/5.</text>
</comment>
<dbReference type="InterPro" id="IPR015911">
    <property type="entry name" value="Phosphoglycerate_kinase_CS"/>
</dbReference>
<dbReference type="PIRSF" id="PIRSF000724">
    <property type="entry name" value="Pgk"/>
    <property type="match status" value="1"/>
</dbReference>
<dbReference type="GO" id="GO:0006094">
    <property type="term" value="P:gluconeogenesis"/>
    <property type="evidence" value="ECO:0007669"/>
    <property type="project" value="TreeGrafter"/>
</dbReference>